<organism evidence="1 2">
    <name type="scientific">Anguilla anguilla</name>
    <name type="common">European freshwater eel</name>
    <name type="synonym">Muraena anguilla</name>
    <dbReference type="NCBI Taxonomy" id="7936"/>
    <lineage>
        <taxon>Eukaryota</taxon>
        <taxon>Metazoa</taxon>
        <taxon>Chordata</taxon>
        <taxon>Craniata</taxon>
        <taxon>Vertebrata</taxon>
        <taxon>Euteleostomi</taxon>
        <taxon>Actinopterygii</taxon>
        <taxon>Neopterygii</taxon>
        <taxon>Teleostei</taxon>
        <taxon>Anguilliformes</taxon>
        <taxon>Anguillidae</taxon>
        <taxon>Anguilla</taxon>
    </lineage>
</organism>
<dbReference type="EMBL" id="JAFIRN010000002">
    <property type="protein sequence ID" value="KAG5854842.1"/>
    <property type="molecule type" value="Genomic_DNA"/>
</dbReference>
<dbReference type="AlphaFoldDB" id="A0A9D3MW36"/>
<name>A0A9D3MW36_ANGAN</name>
<gene>
    <name evidence="1" type="ORF">ANANG_G00042110</name>
</gene>
<dbReference type="Proteomes" id="UP001044222">
    <property type="component" value="Unassembled WGS sequence"/>
</dbReference>
<accession>A0A9D3MW36</accession>
<sequence length="148" mass="16822">MKISGVQVFLWFSRFCNDYLIPTAAVWKITLRICKMVKKHYMPLTSLYQTIDFSNKVHRHPVKSQKSVSILAFLFPLCSFPFSRFNFPFFSLFPFPSSVLHLTVCFACTIPSSLARSSPLHNILLCGGPLPHSLTLTFNRVINQCSSG</sequence>
<keyword evidence="2" id="KW-1185">Reference proteome</keyword>
<protein>
    <submittedName>
        <fullName evidence="1">Uncharacterized protein</fullName>
    </submittedName>
</protein>
<proteinExistence type="predicted"/>
<comment type="caution">
    <text evidence="1">The sequence shown here is derived from an EMBL/GenBank/DDBJ whole genome shotgun (WGS) entry which is preliminary data.</text>
</comment>
<evidence type="ECO:0000313" key="2">
    <source>
        <dbReference type="Proteomes" id="UP001044222"/>
    </source>
</evidence>
<evidence type="ECO:0000313" key="1">
    <source>
        <dbReference type="EMBL" id="KAG5854842.1"/>
    </source>
</evidence>
<reference evidence="1" key="1">
    <citation type="submission" date="2021-01" db="EMBL/GenBank/DDBJ databases">
        <title>A chromosome-scale assembly of European eel, Anguilla anguilla.</title>
        <authorList>
            <person name="Henkel C."/>
            <person name="Jong-Raadsen S.A."/>
            <person name="Dufour S."/>
            <person name="Weltzien F.-A."/>
            <person name="Palstra A.P."/>
            <person name="Pelster B."/>
            <person name="Spaink H.P."/>
            <person name="Van Den Thillart G.E."/>
            <person name="Jansen H."/>
            <person name="Zahm M."/>
            <person name="Klopp C."/>
            <person name="Cedric C."/>
            <person name="Louis A."/>
            <person name="Berthelot C."/>
            <person name="Parey E."/>
            <person name="Roest Crollius H."/>
            <person name="Montfort J."/>
            <person name="Robinson-Rechavi M."/>
            <person name="Bucao C."/>
            <person name="Bouchez O."/>
            <person name="Gislard M."/>
            <person name="Lluch J."/>
            <person name="Milhes M."/>
            <person name="Lampietro C."/>
            <person name="Lopez Roques C."/>
            <person name="Donnadieu C."/>
            <person name="Braasch I."/>
            <person name="Desvignes T."/>
            <person name="Postlethwait J."/>
            <person name="Bobe J."/>
            <person name="Guiguen Y."/>
            <person name="Dirks R."/>
        </authorList>
    </citation>
    <scope>NUCLEOTIDE SEQUENCE</scope>
    <source>
        <strain evidence="1">Tag_6206</strain>
        <tissue evidence="1">Liver</tissue>
    </source>
</reference>